<protein>
    <submittedName>
        <fullName evidence="1">Uncharacterized protein</fullName>
    </submittedName>
</protein>
<reference evidence="1" key="1">
    <citation type="journal article" date="2014" name="Front. Microbiol.">
        <title>High frequency of phylogenetically diverse reductive dehalogenase-homologous genes in deep subseafloor sedimentary metagenomes.</title>
        <authorList>
            <person name="Kawai M."/>
            <person name="Futagami T."/>
            <person name="Toyoda A."/>
            <person name="Takaki Y."/>
            <person name="Nishi S."/>
            <person name="Hori S."/>
            <person name="Arai W."/>
            <person name="Tsubouchi T."/>
            <person name="Morono Y."/>
            <person name="Uchiyama I."/>
            <person name="Ito T."/>
            <person name="Fujiyama A."/>
            <person name="Inagaki F."/>
            <person name="Takami H."/>
        </authorList>
    </citation>
    <scope>NUCLEOTIDE SEQUENCE</scope>
    <source>
        <strain evidence="1">Expedition CK06-06</strain>
    </source>
</reference>
<organism evidence="1">
    <name type="scientific">marine sediment metagenome</name>
    <dbReference type="NCBI Taxonomy" id="412755"/>
    <lineage>
        <taxon>unclassified sequences</taxon>
        <taxon>metagenomes</taxon>
        <taxon>ecological metagenomes</taxon>
    </lineage>
</organism>
<name>X1IR23_9ZZZZ</name>
<sequence length="39" mass="4635">MDLKFFLEDLFKCKVDLVVIEAIKPDLKKYILENVKYAT</sequence>
<proteinExistence type="predicted"/>
<accession>X1IR23</accession>
<comment type="caution">
    <text evidence="1">The sequence shown here is derived from an EMBL/GenBank/DDBJ whole genome shotgun (WGS) entry which is preliminary data.</text>
</comment>
<evidence type="ECO:0000313" key="1">
    <source>
        <dbReference type="EMBL" id="GAH59968.1"/>
    </source>
</evidence>
<dbReference type="AlphaFoldDB" id="X1IR23"/>
<dbReference type="EMBL" id="BARU01018749">
    <property type="protein sequence ID" value="GAH59968.1"/>
    <property type="molecule type" value="Genomic_DNA"/>
</dbReference>
<gene>
    <name evidence="1" type="ORF">S03H2_30957</name>
</gene>